<dbReference type="HOGENOM" id="CLU_3028403_0_0_10"/>
<organism evidence="1 2">
    <name type="scientific">Porphyromonas gingivalis F0570</name>
    <dbReference type="NCBI Taxonomy" id="1227271"/>
    <lineage>
        <taxon>Bacteria</taxon>
        <taxon>Pseudomonadati</taxon>
        <taxon>Bacteroidota</taxon>
        <taxon>Bacteroidia</taxon>
        <taxon>Bacteroidales</taxon>
        <taxon>Porphyromonadaceae</taxon>
        <taxon>Porphyromonas</taxon>
    </lineage>
</organism>
<name>A0A0E2M7G0_PORGN</name>
<sequence>MCLIALYEPLTRDQDSRSKSVFQVFHLVNREGIISSFGVLGKWAIRGGSIISSYD</sequence>
<evidence type="ECO:0000313" key="2">
    <source>
        <dbReference type="Proteomes" id="UP000016630"/>
    </source>
</evidence>
<protein>
    <submittedName>
        <fullName evidence="1">Uncharacterized protein</fullName>
    </submittedName>
</protein>
<evidence type="ECO:0000313" key="1">
    <source>
        <dbReference type="EMBL" id="ERJ68386.1"/>
    </source>
</evidence>
<accession>A0A0E2M7G0</accession>
<dbReference type="EMBL" id="AWUW01000024">
    <property type="protein sequence ID" value="ERJ68386.1"/>
    <property type="molecule type" value="Genomic_DNA"/>
</dbReference>
<reference evidence="1 2" key="1">
    <citation type="submission" date="2013-06" db="EMBL/GenBank/DDBJ databases">
        <authorList>
            <person name="Weinstock G."/>
            <person name="Sodergren E."/>
            <person name="Lobos E.A."/>
            <person name="Fulton L."/>
            <person name="Fulton R."/>
            <person name="Courtney L."/>
            <person name="Fronick C."/>
            <person name="O'Laughlin M."/>
            <person name="Godfrey J."/>
            <person name="Wilson R.M."/>
            <person name="Miner T."/>
            <person name="Farmer C."/>
            <person name="Delehaunty K."/>
            <person name="Cordes M."/>
            <person name="Minx P."/>
            <person name="Tomlinson C."/>
            <person name="Chen J."/>
            <person name="Wollam A."/>
            <person name="Pepin K.H."/>
            <person name="Bhonagiri V."/>
            <person name="Zhang X."/>
            <person name="Warren W."/>
            <person name="Mitreva M."/>
            <person name="Mardis E.R."/>
            <person name="Wilson R.K."/>
        </authorList>
    </citation>
    <scope>NUCLEOTIDE SEQUENCE [LARGE SCALE GENOMIC DNA]</scope>
    <source>
        <strain evidence="1 2">F0570</strain>
    </source>
</reference>
<dbReference type="Proteomes" id="UP000016630">
    <property type="component" value="Unassembled WGS sequence"/>
</dbReference>
<dbReference type="AlphaFoldDB" id="A0A0E2M7G0"/>
<comment type="caution">
    <text evidence="1">The sequence shown here is derived from an EMBL/GenBank/DDBJ whole genome shotgun (WGS) entry which is preliminary data.</text>
</comment>
<proteinExistence type="predicted"/>
<gene>
    <name evidence="1" type="ORF">HMPREF1555_00435</name>
</gene>